<organism evidence="8 9">
    <name type="scientific">Rhodococcus gannanensis</name>
    <dbReference type="NCBI Taxonomy" id="1960308"/>
    <lineage>
        <taxon>Bacteria</taxon>
        <taxon>Bacillati</taxon>
        <taxon>Actinomycetota</taxon>
        <taxon>Actinomycetes</taxon>
        <taxon>Mycobacteriales</taxon>
        <taxon>Nocardiaceae</taxon>
        <taxon>Rhodococcus</taxon>
    </lineage>
</organism>
<feature type="transmembrane region" description="Helical" evidence="6">
    <location>
        <begin position="270"/>
        <end position="288"/>
    </location>
</feature>
<feature type="transmembrane region" description="Helical" evidence="6">
    <location>
        <begin position="159"/>
        <end position="180"/>
    </location>
</feature>
<evidence type="ECO:0000256" key="6">
    <source>
        <dbReference type="SAM" id="Phobius"/>
    </source>
</evidence>
<protein>
    <submittedName>
        <fullName evidence="8">Copper resistance D family protein</fullName>
    </submittedName>
</protein>
<feature type="transmembrane region" description="Helical" evidence="6">
    <location>
        <begin position="133"/>
        <end position="153"/>
    </location>
</feature>
<evidence type="ECO:0000313" key="9">
    <source>
        <dbReference type="Proteomes" id="UP001597286"/>
    </source>
</evidence>
<proteinExistence type="predicted"/>
<dbReference type="InterPro" id="IPR008457">
    <property type="entry name" value="Cu-R_CopD_dom"/>
</dbReference>
<sequence>MAWLLAHPSGPDAAATIRVLSDLLGATVLGLCLLELLQRGDRRPAVPLTWLWRPMAVAAAAWAVSEAALLVAAAAETAEVPAGELDPATLGHFVAEISVGRIGFATVLATAALSVAATVAFRRDAHWPPTPFAAVAALALVARSVTGHMSAYALGPVLVAAHVLAASLWIGPMIAMALVLRGRGSWATLLPRYSDLAWKCVAVVTITGTVDAAVALGGLDALVTTGYGRIVLAKTVGLLGLVALGWWWRRGWVPAAAAHRSTQAVSLRNAGLDVLALAVVFGLAAALATTG</sequence>
<dbReference type="RefSeq" id="WP_378484774.1">
    <property type="nucleotide sequence ID" value="NZ_JBHUFB010000009.1"/>
</dbReference>
<comment type="caution">
    <text evidence="8">The sequence shown here is derived from an EMBL/GenBank/DDBJ whole genome shotgun (WGS) entry which is preliminary data.</text>
</comment>
<dbReference type="Proteomes" id="UP001597286">
    <property type="component" value="Unassembled WGS sequence"/>
</dbReference>
<feature type="domain" description="Copper resistance protein D" evidence="7">
    <location>
        <begin position="189"/>
        <end position="287"/>
    </location>
</feature>
<name>A0ABW4P5E0_9NOCA</name>
<keyword evidence="9" id="KW-1185">Reference proteome</keyword>
<evidence type="ECO:0000256" key="2">
    <source>
        <dbReference type="ARBA" id="ARBA00022475"/>
    </source>
</evidence>
<feature type="transmembrane region" description="Helical" evidence="6">
    <location>
        <begin position="200"/>
        <end position="219"/>
    </location>
</feature>
<dbReference type="EMBL" id="JBHUFB010000009">
    <property type="protein sequence ID" value="MFD1812260.1"/>
    <property type="molecule type" value="Genomic_DNA"/>
</dbReference>
<evidence type="ECO:0000256" key="1">
    <source>
        <dbReference type="ARBA" id="ARBA00004651"/>
    </source>
</evidence>
<evidence type="ECO:0000259" key="7">
    <source>
        <dbReference type="Pfam" id="PF05425"/>
    </source>
</evidence>
<evidence type="ECO:0000256" key="5">
    <source>
        <dbReference type="ARBA" id="ARBA00023136"/>
    </source>
</evidence>
<keyword evidence="4 6" id="KW-1133">Transmembrane helix</keyword>
<feature type="transmembrane region" description="Helical" evidence="6">
    <location>
        <begin position="231"/>
        <end position="249"/>
    </location>
</feature>
<gene>
    <name evidence="8" type="ORF">ACFSJG_08540</name>
</gene>
<keyword evidence="3 6" id="KW-0812">Transmembrane</keyword>
<feature type="transmembrane region" description="Helical" evidence="6">
    <location>
        <begin position="55"/>
        <end position="75"/>
    </location>
</feature>
<evidence type="ECO:0000256" key="3">
    <source>
        <dbReference type="ARBA" id="ARBA00022692"/>
    </source>
</evidence>
<dbReference type="Pfam" id="PF05425">
    <property type="entry name" value="CopD"/>
    <property type="match status" value="1"/>
</dbReference>
<feature type="transmembrane region" description="Helical" evidence="6">
    <location>
        <begin position="102"/>
        <end position="121"/>
    </location>
</feature>
<dbReference type="PANTHER" id="PTHR34820">
    <property type="entry name" value="INNER MEMBRANE PROTEIN YEBZ"/>
    <property type="match status" value="1"/>
</dbReference>
<accession>A0ABW4P5E0</accession>
<reference evidence="9" key="1">
    <citation type="journal article" date="2019" name="Int. J. Syst. Evol. Microbiol.">
        <title>The Global Catalogue of Microorganisms (GCM) 10K type strain sequencing project: providing services to taxonomists for standard genome sequencing and annotation.</title>
        <authorList>
            <consortium name="The Broad Institute Genomics Platform"/>
            <consortium name="The Broad Institute Genome Sequencing Center for Infectious Disease"/>
            <person name="Wu L."/>
            <person name="Ma J."/>
        </authorList>
    </citation>
    <scope>NUCLEOTIDE SEQUENCE [LARGE SCALE GENOMIC DNA]</scope>
    <source>
        <strain evidence="9">DT72</strain>
    </source>
</reference>
<keyword evidence="2" id="KW-1003">Cell membrane</keyword>
<evidence type="ECO:0000256" key="4">
    <source>
        <dbReference type="ARBA" id="ARBA00022989"/>
    </source>
</evidence>
<comment type="subcellular location">
    <subcellularLocation>
        <location evidence="1">Cell membrane</location>
        <topology evidence="1">Multi-pass membrane protein</topology>
    </subcellularLocation>
</comment>
<dbReference type="InterPro" id="IPR032694">
    <property type="entry name" value="CopC/D"/>
</dbReference>
<feature type="transmembrane region" description="Helical" evidence="6">
    <location>
        <begin position="15"/>
        <end position="34"/>
    </location>
</feature>
<dbReference type="PANTHER" id="PTHR34820:SF4">
    <property type="entry name" value="INNER MEMBRANE PROTEIN YEBZ"/>
    <property type="match status" value="1"/>
</dbReference>
<keyword evidence="5 6" id="KW-0472">Membrane</keyword>
<evidence type="ECO:0000313" key="8">
    <source>
        <dbReference type="EMBL" id="MFD1812260.1"/>
    </source>
</evidence>